<evidence type="ECO:0000313" key="3">
    <source>
        <dbReference type="Proteomes" id="UP000567179"/>
    </source>
</evidence>
<feature type="transmembrane region" description="Helical" evidence="1">
    <location>
        <begin position="89"/>
        <end position="107"/>
    </location>
</feature>
<feature type="transmembrane region" description="Helical" evidence="1">
    <location>
        <begin position="244"/>
        <end position="264"/>
    </location>
</feature>
<dbReference type="AlphaFoldDB" id="A0A8H5AY97"/>
<feature type="transmembrane region" description="Helical" evidence="1">
    <location>
        <begin position="218"/>
        <end position="238"/>
    </location>
</feature>
<dbReference type="OrthoDB" id="3038990at2759"/>
<name>A0A8H5AY97_9AGAR</name>
<reference evidence="2 3" key="1">
    <citation type="journal article" date="2020" name="ISME J.">
        <title>Uncovering the hidden diversity of litter-decomposition mechanisms in mushroom-forming fungi.</title>
        <authorList>
            <person name="Floudas D."/>
            <person name="Bentzer J."/>
            <person name="Ahren D."/>
            <person name="Johansson T."/>
            <person name="Persson P."/>
            <person name="Tunlid A."/>
        </authorList>
    </citation>
    <scope>NUCLEOTIDE SEQUENCE [LARGE SCALE GENOMIC DNA]</scope>
    <source>
        <strain evidence="2 3">CBS 101986</strain>
    </source>
</reference>
<sequence>MAALNGSVASPDLSPPMYSAETHITYQGMVSKYTAVGALAVLVWDILDNIPEDYQLLFGKQRSGRRLSFAMIAYTSSRGSEGGFSNKSIAALGYLLTSVIFSTAPIGSCELAIYNRNRAVIAAFFVLWLGLAVGGIFIVVGVKGGPSGATQYCQDVSVKHFVFYGEVAPLVFDTLVFLAISWRLSRVASIDEKRRFESMFLGTNLPAFTKSLLQDGQIYYLMTIVAGISSMALMFRGLVRSSPLSGMMEDVYLVLVNIMACRVFRRTRAGKIRESEISTSMIIQEPIKFALKDGDGTASRGTL</sequence>
<proteinExistence type="predicted"/>
<evidence type="ECO:0000313" key="2">
    <source>
        <dbReference type="EMBL" id="KAF5313155.1"/>
    </source>
</evidence>
<comment type="caution">
    <text evidence="2">The sequence shown here is derived from an EMBL/GenBank/DDBJ whole genome shotgun (WGS) entry which is preliminary data.</text>
</comment>
<keyword evidence="1" id="KW-0812">Transmembrane</keyword>
<gene>
    <name evidence="2" type="ORF">D9619_003705</name>
</gene>
<keyword evidence="1" id="KW-0472">Membrane</keyword>
<protein>
    <submittedName>
        <fullName evidence="2">Uncharacterized protein</fullName>
    </submittedName>
</protein>
<accession>A0A8H5AY97</accession>
<organism evidence="2 3">
    <name type="scientific">Psilocybe cf. subviscida</name>
    <dbReference type="NCBI Taxonomy" id="2480587"/>
    <lineage>
        <taxon>Eukaryota</taxon>
        <taxon>Fungi</taxon>
        <taxon>Dikarya</taxon>
        <taxon>Basidiomycota</taxon>
        <taxon>Agaricomycotina</taxon>
        <taxon>Agaricomycetes</taxon>
        <taxon>Agaricomycetidae</taxon>
        <taxon>Agaricales</taxon>
        <taxon>Agaricineae</taxon>
        <taxon>Strophariaceae</taxon>
        <taxon>Psilocybe</taxon>
    </lineage>
</organism>
<dbReference type="Proteomes" id="UP000567179">
    <property type="component" value="Unassembled WGS sequence"/>
</dbReference>
<keyword evidence="1" id="KW-1133">Transmembrane helix</keyword>
<feature type="transmembrane region" description="Helical" evidence="1">
    <location>
        <begin position="161"/>
        <end position="185"/>
    </location>
</feature>
<evidence type="ECO:0000256" key="1">
    <source>
        <dbReference type="SAM" id="Phobius"/>
    </source>
</evidence>
<keyword evidence="3" id="KW-1185">Reference proteome</keyword>
<feature type="transmembrane region" description="Helical" evidence="1">
    <location>
        <begin position="119"/>
        <end position="141"/>
    </location>
</feature>
<dbReference type="EMBL" id="JAACJJ010000056">
    <property type="protein sequence ID" value="KAF5313155.1"/>
    <property type="molecule type" value="Genomic_DNA"/>
</dbReference>